<evidence type="ECO:0000256" key="8">
    <source>
        <dbReference type="ARBA" id="ARBA00023306"/>
    </source>
</evidence>
<keyword evidence="3" id="KW-0132">Cell division</keyword>
<evidence type="ECO:0000313" key="12">
    <source>
        <dbReference type="EMBL" id="OHT01092.1"/>
    </source>
</evidence>
<dbReference type="RefSeq" id="XP_068354228.1">
    <property type="nucleotide sequence ID" value="XM_068490237.1"/>
</dbReference>
<comment type="similarity">
    <text evidence="1">Belongs to the protein kinase superfamily. CMGC Ser/Thr protein kinase family. CDC2/CDKX subfamily.</text>
</comment>
<organism evidence="12 13">
    <name type="scientific">Tritrichomonas foetus</name>
    <dbReference type="NCBI Taxonomy" id="1144522"/>
    <lineage>
        <taxon>Eukaryota</taxon>
        <taxon>Metamonada</taxon>
        <taxon>Parabasalia</taxon>
        <taxon>Tritrichomonadida</taxon>
        <taxon>Tritrichomonadidae</taxon>
        <taxon>Tritrichomonas</taxon>
    </lineage>
</organism>
<evidence type="ECO:0000256" key="3">
    <source>
        <dbReference type="ARBA" id="ARBA00022618"/>
    </source>
</evidence>
<keyword evidence="13" id="KW-1185">Reference proteome</keyword>
<dbReference type="Pfam" id="PF00069">
    <property type="entry name" value="Pkinase"/>
    <property type="match status" value="1"/>
</dbReference>
<evidence type="ECO:0000256" key="6">
    <source>
        <dbReference type="ARBA" id="ARBA00022777"/>
    </source>
</evidence>
<gene>
    <name evidence="12" type="ORF">TRFO_01667</name>
</gene>
<dbReference type="Proteomes" id="UP000179807">
    <property type="component" value="Unassembled WGS sequence"/>
</dbReference>
<dbReference type="PANTHER" id="PTHR24056:SF46">
    <property type="entry name" value="CYCLIN-DEPENDENT KINASE 5"/>
    <property type="match status" value="1"/>
</dbReference>
<dbReference type="PROSITE" id="PS50011">
    <property type="entry name" value="PROTEIN_KINASE_DOM"/>
    <property type="match status" value="1"/>
</dbReference>
<dbReference type="EMBL" id="MLAK01000926">
    <property type="protein sequence ID" value="OHT01092.1"/>
    <property type="molecule type" value="Genomic_DNA"/>
</dbReference>
<dbReference type="GeneID" id="94824941"/>
<name>A0A1J4JU98_9EUKA</name>
<dbReference type="CDD" id="cd07829">
    <property type="entry name" value="STKc_CDK_like"/>
    <property type="match status" value="1"/>
</dbReference>
<comment type="caution">
    <text evidence="12">The sequence shown here is derived from an EMBL/GenBank/DDBJ whole genome shotgun (WGS) entry which is preliminary data.</text>
</comment>
<dbReference type="FunFam" id="1.10.510.10:FF:000611">
    <property type="entry name" value="CMGC family protein kinase"/>
    <property type="match status" value="1"/>
</dbReference>
<dbReference type="VEuPathDB" id="TrichDB:TRFO_01667"/>
<keyword evidence="2 10" id="KW-0723">Serine/threonine-protein kinase</keyword>
<dbReference type="GO" id="GO:0005524">
    <property type="term" value="F:ATP binding"/>
    <property type="evidence" value="ECO:0007669"/>
    <property type="project" value="UniProtKB-UniRule"/>
</dbReference>
<evidence type="ECO:0000256" key="9">
    <source>
        <dbReference type="PROSITE-ProRule" id="PRU10141"/>
    </source>
</evidence>
<keyword evidence="5 9" id="KW-0547">Nucleotide-binding</keyword>
<evidence type="ECO:0000256" key="4">
    <source>
        <dbReference type="ARBA" id="ARBA00022679"/>
    </source>
</evidence>
<keyword evidence="7 9" id="KW-0067">ATP-binding</keyword>
<evidence type="ECO:0000256" key="5">
    <source>
        <dbReference type="ARBA" id="ARBA00022741"/>
    </source>
</evidence>
<dbReference type="Gene3D" id="3.30.200.20">
    <property type="entry name" value="Phosphorylase Kinase, domain 1"/>
    <property type="match status" value="1"/>
</dbReference>
<evidence type="ECO:0000256" key="1">
    <source>
        <dbReference type="ARBA" id="ARBA00006485"/>
    </source>
</evidence>
<dbReference type="SUPFAM" id="SSF56112">
    <property type="entry name" value="Protein kinase-like (PK-like)"/>
    <property type="match status" value="1"/>
</dbReference>
<dbReference type="PROSITE" id="PS00108">
    <property type="entry name" value="PROTEIN_KINASE_ST"/>
    <property type="match status" value="1"/>
</dbReference>
<sequence length="298" mass="34133">MSYEKLERIGAGTYGVVYKAQNTQNKEIVAMKRIKFETREEGFPTFVIREIALLKELKHPCIIRLYDVAHSQHRLTLIFEFCDYDLTRYMHTLNDVLPVNQIVRFSHQLLSALSYIHSNGIIHRDVKPQNLLIYRKKYLKLADFGLARSTFIPIGQMSTEVITQWYRPPEILLDIHNYGFPVDIWSAGCVIVEMLVGQPLFPCHSNEEMINVVCQLFGYKALAEAFPNHHALDSSSSEPGIGLVNYLQSCDPQLVDLASKLLHPDPKKRLTADEALKHPVFEGMEIESDQNNNGVDIY</sequence>
<dbReference type="PANTHER" id="PTHR24056">
    <property type="entry name" value="CELL DIVISION PROTEIN KINASE"/>
    <property type="match status" value="1"/>
</dbReference>
<dbReference type="InterPro" id="IPR000719">
    <property type="entry name" value="Prot_kinase_dom"/>
</dbReference>
<dbReference type="PROSITE" id="PS00107">
    <property type="entry name" value="PROTEIN_KINASE_ATP"/>
    <property type="match status" value="1"/>
</dbReference>
<accession>A0A1J4JU98</accession>
<dbReference type="AlphaFoldDB" id="A0A1J4JU98"/>
<keyword evidence="6 12" id="KW-0418">Kinase</keyword>
<feature type="binding site" evidence="9">
    <location>
        <position position="32"/>
    </location>
    <ligand>
        <name>ATP</name>
        <dbReference type="ChEBI" id="CHEBI:30616"/>
    </ligand>
</feature>
<protein>
    <submittedName>
        <fullName evidence="12">CMGC family protein kinase</fullName>
    </submittedName>
</protein>
<feature type="domain" description="Protein kinase" evidence="11">
    <location>
        <begin position="3"/>
        <end position="281"/>
    </location>
</feature>
<evidence type="ECO:0000256" key="10">
    <source>
        <dbReference type="RuleBase" id="RU000304"/>
    </source>
</evidence>
<keyword evidence="8" id="KW-0131">Cell cycle</keyword>
<dbReference type="Gene3D" id="1.10.510.10">
    <property type="entry name" value="Transferase(Phosphotransferase) domain 1"/>
    <property type="match status" value="1"/>
</dbReference>
<reference evidence="12" key="1">
    <citation type="submission" date="2016-10" db="EMBL/GenBank/DDBJ databases">
        <authorList>
            <person name="Benchimol M."/>
            <person name="Almeida L.G."/>
            <person name="Vasconcelos A.T."/>
            <person name="Perreira-Neves A."/>
            <person name="Rosa I.A."/>
            <person name="Tasca T."/>
            <person name="Bogo M.R."/>
            <person name="de Souza W."/>
        </authorList>
    </citation>
    <scope>NUCLEOTIDE SEQUENCE [LARGE SCALE GENOMIC DNA]</scope>
    <source>
        <strain evidence="12">K</strain>
    </source>
</reference>
<keyword evidence="4" id="KW-0808">Transferase</keyword>
<evidence type="ECO:0000256" key="2">
    <source>
        <dbReference type="ARBA" id="ARBA00022527"/>
    </source>
</evidence>
<dbReference type="InterPro" id="IPR050108">
    <property type="entry name" value="CDK"/>
</dbReference>
<dbReference type="InterPro" id="IPR011009">
    <property type="entry name" value="Kinase-like_dom_sf"/>
</dbReference>
<dbReference type="GO" id="GO:0005737">
    <property type="term" value="C:cytoplasm"/>
    <property type="evidence" value="ECO:0007669"/>
    <property type="project" value="TreeGrafter"/>
</dbReference>
<dbReference type="SMART" id="SM00220">
    <property type="entry name" value="S_TKc"/>
    <property type="match status" value="1"/>
</dbReference>
<evidence type="ECO:0000256" key="7">
    <source>
        <dbReference type="ARBA" id="ARBA00022840"/>
    </source>
</evidence>
<evidence type="ECO:0000259" key="11">
    <source>
        <dbReference type="PROSITE" id="PS50011"/>
    </source>
</evidence>
<dbReference type="InterPro" id="IPR008271">
    <property type="entry name" value="Ser/Thr_kinase_AS"/>
</dbReference>
<dbReference type="FunFam" id="3.30.200.20:FF:000144">
    <property type="entry name" value="Cyclin-dependent kinase 5"/>
    <property type="match status" value="1"/>
</dbReference>
<dbReference type="OrthoDB" id="1732493at2759"/>
<dbReference type="GO" id="GO:0005634">
    <property type="term" value="C:nucleus"/>
    <property type="evidence" value="ECO:0007669"/>
    <property type="project" value="TreeGrafter"/>
</dbReference>
<dbReference type="InterPro" id="IPR017441">
    <property type="entry name" value="Protein_kinase_ATP_BS"/>
</dbReference>
<proteinExistence type="inferred from homology"/>
<dbReference type="GO" id="GO:0004693">
    <property type="term" value="F:cyclin-dependent protein serine/threonine kinase activity"/>
    <property type="evidence" value="ECO:0007669"/>
    <property type="project" value="TreeGrafter"/>
</dbReference>
<evidence type="ECO:0000313" key="13">
    <source>
        <dbReference type="Proteomes" id="UP000179807"/>
    </source>
</evidence>
<dbReference type="GO" id="GO:0051301">
    <property type="term" value="P:cell division"/>
    <property type="evidence" value="ECO:0007669"/>
    <property type="project" value="UniProtKB-KW"/>
</dbReference>